<dbReference type="Proteomes" id="UP000217918">
    <property type="component" value="Unassembled WGS sequence"/>
</dbReference>
<comment type="caution">
    <text evidence="2">The sequence shown here is derived from an EMBL/GenBank/DDBJ whole genome shotgun (WGS) entry which is preliminary data.</text>
</comment>
<dbReference type="EMBL" id="NVYO01000001">
    <property type="protein sequence ID" value="PBQ23421.1"/>
    <property type="molecule type" value="Genomic_DNA"/>
</dbReference>
<dbReference type="InterPro" id="IPR006428">
    <property type="entry name" value="Portal_SPP1-type"/>
</dbReference>
<accession>A0A2A3TXE0</accession>
<dbReference type="Pfam" id="PF05133">
    <property type="entry name" value="SPP1_portal"/>
    <property type="match status" value="1"/>
</dbReference>
<gene>
    <name evidence="2" type="ORF">CNR29_05145</name>
</gene>
<feature type="region of interest" description="Disordered" evidence="1">
    <location>
        <begin position="455"/>
        <end position="512"/>
    </location>
</feature>
<protein>
    <submittedName>
        <fullName evidence="2">Phage portal protein</fullName>
    </submittedName>
</protein>
<organism evidence="2 3">
    <name type="scientific">Levilactobacillus brevis</name>
    <name type="common">Lactobacillus brevis</name>
    <dbReference type="NCBI Taxonomy" id="1580"/>
    <lineage>
        <taxon>Bacteria</taxon>
        <taxon>Bacillati</taxon>
        <taxon>Bacillota</taxon>
        <taxon>Bacilli</taxon>
        <taxon>Lactobacillales</taxon>
        <taxon>Lactobacillaceae</taxon>
        <taxon>Levilactobacillus</taxon>
    </lineage>
</organism>
<name>A0A2A3TXE0_LEVBR</name>
<reference evidence="2 3" key="1">
    <citation type="submission" date="2017-09" db="EMBL/GenBank/DDBJ databases">
        <title>Genome sequence of Lactobacillus brevis D7.</title>
        <authorList>
            <person name="Kwon M.-S."/>
            <person name="Lim S.K."/>
            <person name="Choi H.-J."/>
        </authorList>
    </citation>
    <scope>NUCLEOTIDE SEQUENCE [LARGE SCALE GENOMIC DNA]</scope>
    <source>
        <strain evidence="2 3">D7</strain>
    </source>
</reference>
<evidence type="ECO:0000313" key="3">
    <source>
        <dbReference type="Proteomes" id="UP000217918"/>
    </source>
</evidence>
<sequence length="512" mass="57733">MGGEKLALEIDVPNLENEVLNNTQITHNGTFIFPAGQDITTGDLVSLIDYHRLHIRPQYLKDRKYYEGDHDIMHKASKAPYKPDNRLVVNFPRKAVTSFNGFFIGTPVKIDSKDKSADEYISTWINVNNFEDVNSEVSKEASMYGRSYYFVYQDEQGNPCVVPSSPLDTFLIYDDTIARNVKYGVHYSYNVKGELMVSLMSVGQDREFVMNGKSDNYLDQIGVYALPYPIVPIIEAVENEERLSLCHDIVTLIDALDKAMSEKANDVDYFADAYLKIVNAYMDEDEVKKFNEHLRDERLVVADGAENGAEADTQIDFMQKPNADETQEHLVDRLVDYIYQIANVVNLNDEAFAGNPAGVTLKLKYQPMKDMADVKANKFKKSLRDVFRCVFSVIPGMNPDVWKGLTFRFTQSTPQNLLELAQAYSYFYGKISTKLLLQQMPFVDDPDEAMAEFKKENQDTQQQTGGMVQQILGNMTDQQKQKGGVGNAANAQSGKATDSATNQLGRPNGPTK</sequence>
<evidence type="ECO:0000256" key="1">
    <source>
        <dbReference type="SAM" id="MobiDB-lite"/>
    </source>
</evidence>
<dbReference type="NCBIfam" id="TIGR01538">
    <property type="entry name" value="portal_SPP1"/>
    <property type="match status" value="1"/>
</dbReference>
<dbReference type="InterPro" id="IPR021145">
    <property type="entry name" value="Portal_protein_SPP1_Gp6-like"/>
</dbReference>
<evidence type="ECO:0000313" key="2">
    <source>
        <dbReference type="EMBL" id="PBQ23421.1"/>
    </source>
</evidence>
<feature type="compositionally biased region" description="Polar residues" evidence="1">
    <location>
        <begin position="459"/>
        <end position="478"/>
    </location>
</feature>
<dbReference type="AlphaFoldDB" id="A0A2A3TXE0"/>
<proteinExistence type="predicted"/>
<feature type="compositionally biased region" description="Polar residues" evidence="1">
    <location>
        <begin position="489"/>
        <end position="512"/>
    </location>
</feature>